<organism evidence="2 3">
    <name type="scientific">Orenia metallireducens</name>
    <dbReference type="NCBI Taxonomy" id="1413210"/>
    <lineage>
        <taxon>Bacteria</taxon>
        <taxon>Bacillati</taxon>
        <taxon>Bacillota</taxon>
        <taxon>Clostridia</taxon>
        <taxon>Halanaerobiales</taxon>
        <taxon>Halobacteroidaceae</taxon>
        <taxon>Orenia</taxon>
    </lineage>
</organism>
<evidence type="ECO:0000259" key="1">
    <source>
        <dbReference type="PROSITE" id="PS50883"/>
    </source>
</evidence>
<accession>A0A1C0A7C6</accession>
<dbReference type="OrthoDB" id="9762141at2"/>
<evidence type="ECO:0000313" key="3">
    <source>
        <dbReference type="Proteomes" id="UP000093514"/>
    </source>
</evidence>
<reference evidence="2 3" key="2">
    <citation type="submission" date="2016-08" db="EMBL/GenBank/DDBJ databases">
        <title>Orenia metallireducens sp. nov. strain Z6, a Novel Metal-reducing Firmicute from the Deep Subsurface.</title>
        <authorList>
            <person name="Maxim B.I."/>
            <person name="Kenneth K."/>
            <person name="Flynn T.M."/>
            <person name="Oloughlin E.J."/>
            <person name="Locke R.A."/>
            <person name="Weber J.R."/>
            <person name="Egan S.M."/>
            <person name="Mackie R.I."/>
            <person name="Cann I.K."/>
        </authorList>
    </citation>
    <scope>NUCLEOTIDE SEQUENCE [LARGE SCALE GENOMIC DNA]</scope>
    <source>
        <strain evidence="2 3">Z6</strain>
    </source>
</reference>
<dbReference type="Pfam" id="PF00563">
    <property type="entry name" value="EAL"/>
    <property type="match status" value="1"/>
</dbReference>
<proteinExistence type="predicted"/>
<reference evidence="3" key="1">
    <citation type="submission" date="2016-07" db="EMBL/GenBank/DDBJ databases">
        <authorList>
            <person name="Florea S."/>
            <person name="Webb J.S."/>
            <person name="Jaromczyk J."/>
            <person name="Schardl C.L."/>
        </authorList>
    </citation>
    <scope>NUCLEOTIDE SEQUENCE [LARGE SCALE GENOMIC DNA]</scope>
    <source>
        <strain evidence="3">Z6</strain>
    </source>
</reference>
<dbReference type="EMBL" id="LWDV01000009">
    <property type="protein sequence ID" value="OCL26159.1"/>
    <property type="molecule type" value="Genomic_DNA"/>
</dbReference>
<dbReference type="Gene3D" id="3.20.20.450">
    <property type="entry name" value="EAL domain"/>
    <property type="match status" value="1"/>
</dbReference>
<dbReference type="CDD" id="cd01948">
    <property type="entry name" value="EAL"/>
    <property type="match status" value="1"/>
</dbReference>
<protein>
    <recommendedName>
        <fullName evidence="1">EAL domain-containing protein</fullName>
    </recommendedName>
</protein>
<dbReference type="PROSITE" id="PS50883">
    <property type="entry name" value="EAL"/>
    <property type="match status" value="1"/>
</dbReference>
<dbReference type="RefSeq" id="WP_068717697.1">
    <property type="nucleotide sequence ID" value="NZ_LWDV01000009.1"/>
</dbReference>
<dbReference type="GO" id="GO:0071111">
    <property type="term" value="F:cyclic-guanylate-specific phosphodiesterase activity"/>
    <property type="evidence" value="ECO:0007669"/>
    <property type="project" value="InterPro"/>
</dbReference>
<keyword evidence="3" id="KW-1185">Reference proteome</keyword>
<evidence type="ECO:0000313" key="2">
    <source>
        <dbReference type="EMBL" id="OCL26159.1"/>
    </source>
</evidence>
<dbReference type="InterPro" id="IPR050706">
    <property type="entry name" value="Cyclic-di-GMP_PDE-like"/>
</dbReference>
<dbReference type="Proteomes" id="UP000093514">
    <property type="component" value="Unassembled WGS sequence"/>
</dbReference>
<dbReference type="InterPro" id="IPR035919">
    <property type="entry name" value="EAL_sf"/>
</dbReference>
<sequence length="188" mass="21507">MEIGYISVDNFKTINDSFGHYEDLYVSVNIAPQEFQSPDFVDKVKEILLETEIEPKSLELEITERATMENISYTIDVLKELKNLGVKIAIDDFSISYSLLSYLKEFAIHTLKVDQSFIRELTLDDIDNKNAAIAETIITIGYNLDLKVTAEGVERREQLEFLKARGCDTLQGYYFSRTVDKDSAIKLL</sequence>
<name>A0A1C0A7C6_9FIRM</name>
<dbReference type="SMART" id="SM00052">
    <property type="entry name" value="EAL"/>
    <property type="match status" value="1"/>
</dbReference>
<dbReference type="InterPro" id="IPR001633">
    <property type="entry name" value="EAL_dom"/>
</dbReference>
<dbReference type="PANTHER" id="PTHR33121">
    <property type="entry name" value="CYCLIC DI-GMP PHOSPHODIESTERASE PDEF"/>
    <property type="match status" value="1"/>
</dbReference>
<dbReference type="PANTHER" id="PTHR33121:SF71">
    <property type="entry name" value="OXYGEN SENSOR PROTEIN DOSP"/>
    <property type="match status" value="1"/>
</dbReference>
<dbReference type="AlphaFoldDB" id="A0A1C0A7C6"/>
<gene>
    <name evidence="2" type="ORF">U472_09085</name>
</gene>
<comment type="caution">
    <text evidence="2">The sequence shown here is derived from an EMBL/GenBank/DDBJ whole genome shotgun (WGS) entry which is preliminary data.</text>
</comment>
<feature type="domain" description="EAL" evidence="1">
    <location>
        <begin position="1"/>
        <end position="188"/>
    </location>
</feature>
<dbReference type="SUPFAM" id="SSF141868">
    <property type="entry name" value="EAL domain-like"/>
    <property type="match status" value="1"/>
</dbReference>